<dbReference type="GO" id="GO:0009401">
    <property type="term" value="P:phosphoenolpyruvate-dependent sugar phosphotransferase system"/>
    <property type="evidence" value="ECO:0007669"/>
    <property type="project" value="UniProtKB-KW"/>
</dbReference>
<dbReference type="SUPFAM" id="SSF55594">
    <property type="entry name" value="HPr-like"/>
    <property type="match status" value="1"/>
</dbReference>
<reference evidence="6 7" key="2">
    <citation type="submission" date="2020-06" db="EMBL/GenBank/DDBJ databases">
        <title>Halomonas songnenensis sp. nov., a moderately halophilic bacterium isolated from saline and alkaline soils.</title>
        <authorList>
            <person name="Jiang J."/>
            <person name="Pan Y."/>
        </authorList>
    </citation>
    <scope>NUCLEOTIDE SEQUENCE [LARGE SCALE GENOMIC DNA]</scope>
    <source>
        <strain evidence="6 7">TBZ9</strain>
    </source>
</reference>
<dbReference type="PANTHER" id="PTHR33705:SF2">
    <property type="entry name" value="PHOSPHOCARRIER PROTEIN NPR"/>
    <property type="match status" value="1"/>
</dbReference>
<comment type="subcellular location">
    <subcellularLocation>
        <location evidence="1">Cytoplasm</location>
    </subcellularLocation>
</comment>
<protein>
    <submittedName>
        <fullName evidence="6">HPr family phosphocarrier protein</fullName>
    </submittedName>
</protein>
<evidence type="ECO:0000256" key="2">
    <source>
        <dbReference type="ARBA" id="ARBA00010736"/>
    </source>
</evidence>
<sequence length="89" mass="9554">MPERTLTLTNKRGLHARAATKLVTCCQPFDACIKVSKGTQEADASNIMALLMLAAPCGTQLNIKAEGDEAEQALEAIEALFTARFDEDA</sequence>
<dbReference type="Proteomes" id="UP000588806">
    <property type="component" value="Unassembled WGS sequence"/>
</dbReference>
<accession>A0A7Y3TVY3</accession>
<dbReference type="InterPro" id="IPR001020">
    <property type="entry name" value="PTS_HPr_His_P_site"/>
</dbReference>
<dbReference type="InterPro" id="IPR035895">
    <property type="entry name" value="HPr-like_sf"/>
</dbReference>
<dbReference type="PRINTS" id="PR00107">
    <property type="entry name" value="PHOSPHOCPHPR"/>
</dbReference>
<dbReference type="EMBL" id="JABFHI010000001">
    <property type="protein sequence ID" value="NOG30903.1"/>
    <property type="molecule type" value="Genomic_DNA"/>
</dbReference>
<reference evidence="6 7" key="1">
    <citation type="submission" date="2020-05" db="EMBL/GenBank/DDBJ databases">
        <authorList>
            <person name="Ruan W."/>
            <person name="Jeon C.O."/>
            <person name="Chun B.H."/>
        </authorList>
    </citation>
    <scope>NUCLEOTIDE SEQUENCE [LARGE SCALE GENOMIC DNA]</scope>
    <source>
        <strain evidence="6 7">TBZ9</strain>
    </source>
</reference>
<dbReference type="NCBIfam" id="TIGR01003">
    <property type="entry name" value="PTS_HPr_family"/>
    <property type="match status" value="1"/>
</dbReference>
<dbReference type="PANTHER" id="PTHR33705">
    <property type="entry name" value="PHOSPHOCARRIER PROTEIN HPR"/>
    <property type="match status" value="1"/>
</dbReference>
<evidence type="ECO:0000256" key="3">
    <source>
        <dbReference type="ARBA" id="ARBA00022490"/>
    </source>
</evidence>
<gene>
    <name evidence="6" type="ORF">HLB35_02425</name>
</gene>
<dbReference type="Gene3D" id="3.30.1340.10">
    <property type="entry name" value="HPr-like"/>
    <property type="match status" value="1"/>
</dbReference>
<evidence type="ECO:0000256" key="1">
    <source>
        <dbReference type="ARBA" id="ARBA00004496"/>
    </source>
</evidence>
<dbReference type="Pfam" id="PF00381">
    <property type="entry name" value="PTS-HPr"/>
    <property type="match status" value="1"/>
</dbReference>
<dbReference type="GO" id="GO:0005737">
    <property type="term" value="C:cytoplasm"/>
    <property type="evidence" value="ECO:0007669"/>
    <property type="project" value="UniProtKB-SubCell"/>
</dbReference>
<name>A0A7Y3TVY3_9GAMM</name>
<dbReference type="InterPro" id="IPR050399">
    <property type="entry name" value="HPr"/>
</dbReference>
<evidence type="ECO:0000313" key="6">
    <source>
        <dbReference type="EMBL" id="NOG30903.1"/>
    </source>
</evidence>
<dbReference type="PROSITE" id="PS51350">
    <property type="entry name" value="PTS_HPR_DOM"/>
    <property type="match status" value="1"/>
</dbReference>
<organism evidence="6 7">
    <name type="scientific">Vreelandella azerica</name>
    <dbReference type="NCBI Taxonomy" id="2732867"/>
    <lineage>
        <taxon>Bacteria</taxon>
        <taxon>Pseudomonadati</taxon>
        <taxon>Pseudomonadota</taxon>
        <taxon>Gammaproteobacteria</taxon>
        <taxon>Oceanospirillales</taxon>
        <taxon>Halomonadaceae</taxon>
        <taxon>Vreelandella</taxon>
    </lineage>
</organism>
<feature type="domain" description="HPr" evidence="5">
    <location>
        <begin position="1"/>
        <end position="88"/>
    </location>
</feature>
<evidence type="ECO:0000256" key="4">
    <source>
        <dbReference type="ARBA" id="ARBA00022683"/>
    </source>
</evidence>
<dbReference type="RefSeq" id="WP_171701356.1">
    <property type="nucleotide sequence ID" value="NZ_JABFHI010000001.1"/>
</dbReference>
<dbReference type="PROSITE" id="PS00369">
    <property type="entry name" value="PTS_HPR_HIS"/>
    <property type="match status" value="1"/>
</dbReference>
<evidence type="ECO:0000259" key="5">
    <source>
        <dbReference type="PROSITE" id="PS51350"/>
    </source>
</evidence>
<keyword evidence="7" id="KW-1185">Reference proteome</keyword>
<keyword evidence="4" id="KW-0598">Phosphotransferase system</keyword>
<dbReference type="AlphaFoldDB" id="A0A7Y3TVY3"/>
<dbReference type="InterPro" id="IPR000032">
    <property type="entry name" value="HPr-like"/>
</dbReference>
<keyword evidence="3" id="KW-0963">Cytoplasm</keyword>
<comment type="caution">
    <text evidence="6">The sequence shown here is derived from an EMBL/GenBank/DDBJ whole genome shotgun (WGS) entry which is preliminary data.</text>
</comment>
<comment type="similarity">
    <text evidence="2">Belongs to the HPr family.</text>
</comment>
<proteinExistence type="inferred from homology"/>
<evidence type="ECO:0000313" key="7">
    <source>
        <dbReference type="Proteomes" id="UP000588806"/>
    </source>
</evidence>